<evidence type="ECO:0000256" key="3">
    <source>
        <dbReference type="ARBA" id="ARBA00023242"/>
    </source>
</evidence>
<evidence type="ECO:0000313" key="6">
    <source>
        <dbReference type="EMBL" id="KAE8125204.1"/>
    </source>
</evidence>
<dbReference type="SUPFAM" id="SSF46785">
    <property type="entry name" value="Winged helix' DNA-binding domain"/>
    <property type="match status" value="1"/>
</dbReference>
<feature type="compositionally biased region" description="Basic and acidic residues" evidence="4">
    <location>
        <begin position="195"/>
        <end position="205"/>
    </location>
</feature>
<dbReference type="GO" id="GO:0031492">
    <property type="term" value="F:nucleosomal DNA binding"/>
    <property type="evidence" value="ECO:0007669"/>
    <property type="project" value="TreeGrafter"/>
</dbReference>
<feature type="region of interest" description="Disordered" evidence="4">
    <location>
        <begin position="195"/>
        <end position="227"/>
    </location>
</feature>
<feature type="region of interest" description="Disordered" evidence="4">
    <location>
        <begin position="643"/>
        <end position="699"/>
    </location>
</feature>
<feature type="compositionally biased region" description="Basic and acidic residues" evidence="4">
    <location>
        <begin position="646"/>
        <end position="655"/>
    </location>
</feature>
<dbReference type="SMART" id="SM00526">
    <property type="entry name" value="H15"/>
    <property type="match status" value="1"/>
</dbReference>
<evidence type="ECO:0000256" key="4">
    <source>
        <dbReference type="SAM" id="MobiDB-lite"/>
    </source>
</evidence>
<feature type="compositionally biased region" description="Low complexity" evidence="4">
    <location>
        <begin position="779"/>
        <end position="789"/>
    </location>
</feature>
<dbReference type="Pfam" id="PF00538">
    <property type="entry name" value="Linker_histone"/>
    <property type="match status" value="1"/>
</dbReference>
<dbReference type="Gene3D" id="1.10.10.10">
    <property type="entry name" value="Winged helix-like DNA-binding domain superfamily/Winged helix DNA-binding domain"/>
    <property type="match status" value="1"/>
</dbReference>
<feature type="region of interest" description="Disordered" evidence="4">
    <location>
        <begin position="558"/>
        <end position="577"/>
    </location>
</feature>
<keyword evidence="2" id="KW-0238">DNA-binding</keyword>
<dbReference type="PROSITE" id="PS51504">
    <property type="entry name" value="H15"/>
    <property type="match status" value="1"/>
</dbReference>
<sequence>MTKYTHLNAYNNVGSGLNNYIEQCICEKLSNLRTPDHPTYALMIRRAIEQLNEERGSTEEAISKFIKEDVEDLPLAHASFLSHHLNKLSESGEIVKAYGNRYMFPVESTNSLLESEEGNVNGTEDRVEAIEEQKPAEEQSEQDPQVNGTEDLTQAAELVEVLEEQIEQVQQLEVIEKHNEAKEHKIEFIEEKYQEQRGDSIEKRYPSQKQQNKKQDEVSSQQGQTQRHEIAFIVEEPSGAEEKNKVTGEQIQEERVDGAILDPCLTKKQQSEVLKYHNLPHDHQIEDVKKQIQLQEQILLIEKLIELQGKNNEVIDKQINPPTEVRSKIIGHSDLQFYKKPEKDEAIVTTHSSSLTSQRLENDGSLLPVKDKCIELLKRTKKIEEQLMDIISSPCTGEVLKHDTLKHSIEEQEKKNLKKPEQTQQKKQVKLCGQHEAPGCHPEPTGTSSDVQTNSGELDDEQQQEHENSEIGLELGLKEMETKNIGQEASISKNSLNMDSRQLEMKQLDIAECHPGLCSNQKLLESLPVMISLEVPSESNALELEKKPELPYSESALQLKSSRVEPSARKDQQQKATLCGKAKAHEYQEQLKCQAQGRQVRPPRAQGVSSKNQYEQQQQFKHKGQGRTSKLKPDWHMAIAESLPSDDQHHHEQPPPKHRAWGRPPKSKEDIDPPTAHQNQNGHQNAACEGQGRYPTPKTKADTILQESIPMYHQNHNELQLQQPGHPTPKTADTILQESIPMYHQNHNELQLQQPGKRGRGRPPRPRPVLATTMEALLPSQQQEQPQRRGQGRPPKRKLFTDSMMGEPLTSEHQPQQPKRRGWGKASKSRPTIT</sequence>
<feature type="domain" description="H15" evidence="5">
    <location>
        <begin position="36"/>
        <end position="106"/>
    </location>
</feature>
<dbReference type="GO" id="GO:0005730">
    <property type="term" value="C:nucleolus"/>
    <property type="evidence" value="ECO:0007669"/>
    <property type="project" value="TreeGrafter"/>
</dbReference>
<dbReference type="EMBL" id="CM017328">
    <property type="protein sequence ID" value="KAE8125204.1"/>
    <property type="molecule type" value="Genomic_DNA"/>
</dbReference>
<feature type="compositionally biased region" description="Polar residues" evidence="4">
    <location>
        <begin position="445"/>
        <end position="456"/>
    </location>
</feature>
<gene>
    <name evidence="6" type="ORF">FH972_020037</name>
</gene>
<comment type="subcellular location">
    <subcellularLocation>
        <location evidence="1">Nucleus</location>
    </subcellularLocation>
</comment>
<evidence type="ECO:0000313" key="7">
    <source>
        <dbReference type="Proteomes" id="UP000327013"/>
    </source>
</evidence>
<dbReference type="PRINTS" id="PR00929">
    <property type="entry name" value="ATHOOK"/>
</dbReference>
<evidence type="ECO:0000256" key="2">
    <source>
        <dbReference type="ARBA" id="ARBA00023125"/>
    </source>
</evidence>
<dbReference type="OrthoDB" id="1110759at2759"/>
<keyword evidence="3" id="KW-0539">Nucleus</keyword>
<dbReference type="AlphaFoldDB" id="A0A5N6RWF4"/>
<evidence type="ECO:0000256" key="1">
    <source>
        <dbReference type="ARBA" id="ARBA00004123"/>
    </source>
</evidence>
<dbReference type="Proteomes" id="UP000327013">
    <property type="component" value="Chromosome 8"/>
</dbReference>
<keyword evidence="7" id="KW-1185">Reference proteome</keyword>
<proteinExistence type="predicted"/>
<feature type="compositionally biased region" description="Basic and acidic residues" evidence="4">
    <location>
        <begin position="412"/>
        <end position="421"/>
    </location>
</feature>
<evidence type="ECO:0000259" key="5">
    <source>
        <dbReference type="PROSITE" id="PS51504"/>
    </source>
</evidence>
<dbReference type="InterPro" id="IPR005818">
    <property type="entry name" value="Histone_H1/H5_H15"/>
</dbReference>
<dbReference type="GO" id="GO:0000786">
    <property type="term" value="C:nucleosome"/>
    <property type="evidence" value="ECO:0007669"/>
    <property type="project" value="InterPro"/>
</dbReference>
<dbReference type="GO" id="GO:0030261">
    <property type="term" value="P:chromosome condensation"/>
    <property type="evidence" value="ECO:0007669"/>
    <property type="project" value="TreeGrafter"/>
</dbReference>
<feature type="compositionally biased region" description="Basic and acidic residues" evidence="4">
    <location>
        <begin position="562"/>
        <end position="573"/>
    </location>
</feature>
<dbReference type="InterPro" id="IPR017956">
    <property type="entry name" value="AT_hook_DNA-bd_motif"/>
</dbReference>
<organism evidence="6 7">
    <name type="scientific">Carpinus fangiana</name>
    <dbReference type="NCBI Taxonomy" id="176857"/>
    <lineage>
        <taxon>Eukaryota</taxon>
        <taxon>Viridiplantae</taxon>
        <taxon>Streptophyta</taxon>
        <taxon>Embryophyta</taxon>
        <taxon>Tracheophyta</taxon>
        <taxon>Spermatophyta</taxon>
        <taxon>Magnoliopsida</taxon>
        <taxon>eudicotyledons</taxon>
        <taxon>Gunneridae</taxon>
        <taxon>Pentapetalae</taxon>
        <taxon>rosids</taxon>
        <taxon>fabids</taxon>
        <taxon>Fagales</taxon>
        <taxon>Betulaceae</taxon>
        <taxon>Carpinus</taxon>
    </lineage>
</organism>
<name>A0A5N6RWF4_9ROSI</name>
<feature type="region of interest" description="Disordered" evidence="4">
    <location>
        <begin position="751"/>
        <end position="834"/>
    </location>
</feature>
<feature type="compositionally biased region" description="Polar residues" evidence="4">
    <location>
        <begin position="607"/>
        <end position="619"/>
    </location>
</feature>
<dbReference type="InterPro" id="IPR036388">
    <property type="entry name" value="WH-like_DNA-bd_sf"/>
</dbReference>
<feature type="region of interest" description="Disordered" evidence="4">
    <location>
        <begin position="412"/>
        <end position="468"/>
    </location>
</feature>
<dbReference type="GO" id="GO:0045910">
    <property type="term" value="P:negative regulation of DNA recombination"/>
    <property type="evidence" value="ECO:0007669"/>
    <property type="project" value="TreeGrafter"/>
</dbReference>
<feature type="region of interest" description="Disordered" evidence="4">
    <location>
        <begin position="593"/>
        <end position="631"/>
    </location>
</feature>
<protein>
    <recommendedName>
        <fullName evidence="5">H15 domain-containing protein</fullName>
    </recommendedName>
</protein>
<dbReference type="PANTHER" id="PTHR11467:SF109">
    <property type="entry name" value="H15 DOMAIN-CONTAINING PROTEIN"/>
    <property type="match status" value="1"/>
</dbReference>
<dbReference type="GO" id="GO:0006334">
    <property type="term" value="P:nucleosome assembly"/>
    <property type="evidence" value="ECO:0007669"/>
    <property type="project" value="InterPro"/>
</dbReference>
<reference evidence="6 7" key="1">
    <citation type="submission" date="2019-06" db="EMBL/GenBank/DDBJ databases">
        <title>A chromosomal-level reference genome of Carpinus fangiana (Coryloideae, Betulaceae).</title>
        <authorList>
            <person name="Yang X."/>
            <person name="Wang Z."/>
            <person name="Zhang L."/>
            <person name="Hao G."/>
            <person name="Liu J."/>
            <person name="Yang Y."/>
        </authorList>
    </citation>
    <scope>NUCLEOTIDE SEQUENCE [LARGE SCALE GENOMIC DNA]</scope>
    <source>
        <strain evidence="6">Cfa_2016G</strain>
        <tissue evidence="6">Leaf</tissue>
    </source>
</reference>
<accession>A0A5N6RWF4</accession>
<dbReference type="GO" id="GO:0003690">
    <property type="term" value="F:double-stranded DNA binding"/>
    <property type="evidence" value="ECO:0007669"/>
    <property type="project" value="TreeGrafter"/>
</dbReference>
<dbReference type="InterPro" id="IPR036390">
    <property type="entry name" value="WH_DNA-bd_sf"/>
</dbReference>
<dbReference type="PANTHER" id="PTHR11467">
    <property type="entry name" value="HISTONE H1"/>
    <property type="match status" value="1"/>
</dbReference>